<dbReference type="PANTHER" id="PTHR36441">
    <property type="entry name" value="HYPOTHETICAL CYTOSOLIC PROTEIN"/>
    <property type="match status" value="1"/>
</dbReference>
<gene>
    <name evidence="1" type="ORF">IAC55_07185</name>
</gene>
<evidence type="ECO:0000313" key="2">
    <source>
        <dbReference type="Proteomes" id="UP000823611"/>
    </source>
</evidence>
<dbReference type="Gene3D" id="3.30.70.1120">
    <property type="entry name" value="TT1725-like"/>
    <property type="match status" value="1"/>
</dbReference>
<organism evidence="1 2">
    <name type="scientific">Candidatus Fimicola merdigallinarum</name>
    <dbReference type="NCBI Taxonomy" id="2840819"/>
    <lineage>
        <taxon>Bacteria</taxon>
        <taxon>Bacillati</taxon>
        <taxon>Bacillota</taxon>
        <taxon>Clostridia</taxon>
        <taxon>Lachnospirales</taxon>
        <taxon>Lachnospiraceae</taxon>
        <taxon>Lachnospiraceae incertae sedis</taxon>
        <taxon>Candidatus Fimicola</taxon>
    </lineage>
</organism>
<dbReference type="InterPro" id="IPR036746">
    <property type="entry name" value="TT1725-like_sf"/>
</dbReference>
<name>A0A9D9DW53_9FIRM</name>
<dbReference type="Pfam" id="PF04456">
    <property type="entry name" value="DUF503"/>
    <property type="match status" value="1"/>
</dbReference>
<evidence type="ECO:0000313" key="1">
    <source>
        <dbReference type="EMBL" id="MBO8435084.1"/>
    </source>
</evidence>
<sequence length="93" mass="10766">MFVGVCKVTLRAEWVSSLKEKRMVVKSLVSKMKNKFNISVSEVDFQDFHKTIVIGFSCVSGEKVHSERIIQSVLDFVELNTDAYISDVWWDIY</sequence>
<dbReference type="InterPro" id="IPR007546">
    <property type="entry name" value="DUF503"/>
</dbReference>
<dbReference type="Proteomes" id="UP000823611">
    <property type="component" value="Unassembled WGS sequence"/>
</dbReference>
<dbReference type="EMBL" id="JADIMX010000133">
    <property type="protein sequence ID" value="MBO8435084.1"/>
    <property type="molecule type" value="Genomic_DNA"/>
</dbReference>
<dbReference type="SUPFAM" id="SSF103007">
    <property type="entry name" value="Hypothetical protein TT1725"/>
    <property type="match status" value="1"/>
</dbReference>
<accession>A0A9D9DW53</accession>
<dbReference type="PANTHER" id="PTHR36441:SF1">
    <property type="entry name" value="DUF503 DOMAIN-CONTAINING PROTEIN"/>
    <property type="match status" value="1"/>
</dbReference>
<dbReference type="AlphaFoldDB" id="A0A9D9DW53"/>
<reference evidence="1" key="2">
    <citation type="journal article" date="2021" name="PeerJ">
        <title>Extensive microbial diversity within the chicken gut microbiome revealed by metagenomics and culture.</title>
        <authorList>
            <person name="Gilroy R."/>
            <person name="Ravi A."/>
            <person name="Getino M."/>
            <person name="Pursley I."/>
            <person name="Horton D.L."/>
            <person name="Alikhan N.F."/>
            <person name="Baker D."/>
            <person name="Gharbi K."/>
            <person name="Hall N."/>
            <person name="Watson M."/>
            <person name="Adriaenssens E.M."/>
            <person name="Foster-Nyarko E."/>
            <person name="Jarju S."/>
            <person name="Secka A."/>
            <person name="Antonio M."/>
            <person name="Oren A."/>
            <person name="Chaudhuri R.R."/>
            <person name="La Ragione R."/>
            <person name="Hildebrand F."/>
            <person name="Pallen M.J."/>
        </authorList>
    </citation>
    <scope>NUCLEOTIDE SEQUENCE</scope>
    <source>
        <strain evidence="1">F6-4510</strain>
    </source>
</reference>
<protein>
    <submittedName>
        <fullName evidence="1">DUF503 domain-containing protein</fullName>
    </submittedName>
</protein>
<comment type="caution">
    <text evidence="1">The sequence shown here is derived from an EMBL/GenBank/DDBJ whole genome shotgun (WGS) entry which is preliminary data.</text>
</comment>
<proteinExistence type="predicted"/>
<reference evidence="1" key="1">
    <citation type="submission" date="2020-10" db="EMBL/GenBank/DDBJ databases">
        <authorList>
            <person name="Gilroy R."/>
        </authorList>
    </citation>
    <scope>NUCLEOTIDE SEQUENCE</scope>
    <source>
        <strain evidence="1">F6-4510</strain>
    </source>
</reference>